<feature type="domain" description="N-acetyltransferase" evidence="1">
    <location>
        <begin position="21"/>
        <end position="193"/>
    </location>
</feature>
<reference evidence="2 3" key="1">
    <citation type="submission" date="2023-04" db="EMBL/GenBank/DDBJ databases">
        <title>Fusibacter bizertensis strain WBS, isolated from littoral bottom sediments of the Arctic seas - biochemical and genomic analysis.</title>
        <authorList>
            <person name="Brioukhanov A.L."/>
        </authorList>
    </citation>
    <scope>NUCLEOTIDE SEQUENCE [LARGE SCALE GENOMIC DNA]</scope>
    <source>
        <strain evidence="2 3">WBS</strain>
    </source>
</reference>
<dbReference type="EMBL" id="JARYZI010000006">
    <property type="protein sequence ID" value="MDH8678509.1"/>
    <property type="molecule type" value="Genomic_DNA"/>
</dbReference>
<dbReference type="Gene3D" id="3.40.630.30">
    <property type="match status" value="1"/>
</dbReference>
<dbReference type="PROSITE" id="PS51186">
    <property type="entry name" value="GNAT"/>
    <property type="match status" value="1"/>
</dbReference>
<proteinExistence type="predicted"/>
<dbReference type="SUPFAM" id="SSF55729">
    <property type="entry name" value="Acyl-CoA N-acyltransferases (Nat)"/>
    <property type="match status" value="1"/>
</dbReference>
<sequence>MILEQGYIIKRKATIRQEESYTMRLVEAKEINAIMNLQHKVYEGLPNKQVLYKDTRQEMLEDLSNGAMVIGVYNSQEQLISYRYISFPGHSLKNLGNDIHLDNSELDRVVHLETTLVSPDYRGNKLQAITLSKAIELIKPLEMKHLICTVSPYNLFSLYNIMSAGLNIKSLKRKYASKELDGMWRFILHKDMSKSFSIENSELKMLKMDKIFEQKNLIEKGYVGYNLIKDSQMIQYSLSQ</sequence>
<dbReference type="InterPro" id="IPR016181">
    <property type="entry name" value="Acyl_CoA_acyltransferase"/>
</dbReference>
<dbReference type="Proteomes" id="UP001158045">
    <property type="component" value="Unassembled WGS sequence"/>
</dbReference>
<dbReference type="RefSeq" id="WP_281094359.1">
    <property type="nucleotide sequence ID" value="NZ_JARYZI010000006.1"/>
</dbReference>
<gene>
    <name evidence="2" type="ORF">QE109_10150</name>
</gene>
<evidence type="ECO:0000313" key="2">
    <source>
        <dbReference type="EMBL" id="MDH8678509.1"/>
    </source>
</evidence>
<name>A0ABT6NDK8_9FIRM</name>
<comment type="caution">
    <text evidence="2">The sequence shown here is derived from an EMBL/GenBank/DDBJ whole genome shotgun (WGS) entry which is preliminary data.</text>
</comment>
<keyword evidence="3" id="KW-1185">Reference proteome</keyword>
<evidence type="ECO:0000259" key="1">
    <source>
        <dbReference type="PROSITE" id="PS51186"/>
    </source>
</evidence>
<evidence type="ECO:0000313" key="3">
    <source>
        <dbReference type="Proteomes" id="UP001158045"/>
    </source>
</evidence>
<protein>
    <recommendedName>
        <fullName evidence="1">N-acetyltransferase domain-containing protein</fullName>
    </recommendedName>
</protein>
<dbReference type="InterPro" id="IPR000182">
    <property type="entry name" value="GNAT_dom"/>
</dbReference>
<accession>A0ABT6NDK8</accession>
<organism evidence="2 3">
    <name type="scientific">Fusibacter bizertensis</name>
    <dbReference type="NCBI Taxonomy" id="1488331"/>
    <lineage>
        <taxon>Bacteria</taxon>
        <taxon>Bacillati</taxon>
        <taxon>Bacillota</taxon>
        <taxon>Clostridia</taxon>
        <taxon>Eubacteriales</taxon>
        <taxon>Eubacteriales Family XII. Incertae Sedis</taxon>
        <taxon>Fusibacter</taxon>
    </lineage>
</organism>